<evidence type="ECO:0000256" key="1">
    <source>
        <dbReference type="SAM" id="SignalP"/>
    </source>
</evidence>
<dbReference type="Proteomes" id="UP000054396">
    <property type="component" value="Unassembled WGS sequence"/>
</dbReference>
<proteinExistence type="predicted"/>
<keyword evidence="1" id="KW-0732">Signal</keyword>
<comment type="caution">
    <text evidence="2">The sequence shown here is derived from an EMBL/GenBank/DDBJ whole genome shotgun (WGS) entry which is preliminary data.</text>
</comment>
<dbReference type="EMBL" id="LPXO01000012">
    <property type="protein sequence ID" value="KUF09587.1"/>
    <property type="molecule type" value="Genomic_DNA"/>
</dbReference>
<keyword evidence="3" id="KW-1185">Reference proteome</keyword>
<dbReference type="OrthoDB" id="19542at2"/>
<evidence type="ECO:0000313" key="2">
    <source>
        <dbReference type="EMBL" id="KUF09587.1"/>
    </source>
</evidence>
<evidence type="ECO:0008006" key="4">
    <source>
        <dbReference type="Google" id="ProtNLM"/>
    </source>
</evidence>
<dbReference type="Pfam" id="PF06082">
    <property type="entry name" value="YjbH"/>
    <property type="match status" value="1"/>
</dbReference>
<organism evidence="2 3">
    <name type="scientific">Pseudoponticoccus marisrubri</name>
    <dbReference type="NCBI Taxonomy" id="1685382"/>
    <lineage>
        <taxon>Bacteria</taxon>
        <taxon>Pseudomonadati</taxon>
        <taxon>Pseudomonadota</taxon>
        <taxon>Alphaproteobacteria</taxon>
        <taxon>Rhodobacterales</taxon>
        <taxon>Roseobacteraceae</taxon>
        <taxon>Pseudoponticoccus</taxon>
    </lineage>
</organism>
<reference evidence="2 3" key="1">
    <citation type="submission" date="2015-12" db="EMBL/GenBank/DDBJ databases">
        <authorList>
            <person name="Shamseldin A."/>
            <person name="Moawad H."/>
            <person name="Abd El-Rahim W.M."/>
            <person name="Sadowsky M.J."/>
        </authorList>
    </citation>
    <scope>NUCLEOTIDE SEQUENCE [LARGE SCALE GENOMIC DNA]</scope>
    <source>
        <strain evidence="2 3">SJ5A-1</strain>
    </source>
</reference>
<feature type="chain" id="PRO_5006936270" description="YjbH domain-containing protein" evidence="1">
    <location>
        <begin position="31"/>
        <end position="722"/>
    </location>
</feature>
<dbReference type="InterPro" id="IPR010344">
    <property type="entry name" value="YbjH"/>
</dbReference>
<dbReference type="STRING" id="1685382.AVJ23_17050"/>
<evidence type="ECO:0000313" key="3">
    <source>
        <dbReference type="Proteomes" id="UP000054396"/>
    </source>
</evidence>
<accession>A0A0W7WG32</accession>
<dbReference type="AlphaFoldDB" id="A0A0W7WG32"/>
<dbReference type="RefSeq" id="WP_058863422.1">
    <property type="nucleotide sequence ID" value="NZ_LPXO01000012.1"/>
</dbReference>
<protein>
    <recommendedName>
        <fullName evidence="4">YjbH domain-containing protein</fullName>
    </recommendedName>
</protein>
<name>A0A0W7WG32_9RHOB</name>
<sequence length="722" mass="78599">MSEPTRNRSRATLAVVAALALAAGIAPARAETDRNTPSFNLYGSPGLVDMPTAEVLPDGTLSATVGNFGNTTRTTLNFQITPRLSAAFRYSAIRDFNHPRSKPANDPEGIYYDRSFDMRFQLLTESPSRPSIVIGLQDFIGTGAYGGEYIVATKTVAPGLKLTGGLGWGRLGSYNPVATTGTRPATVLGQGGIPTYDRWFRGDMGVFGGVSYAPNDRLNFKVEYSSDDYTRERARGAHVKSSPWNFGLDYRFRNGGQVSLYHVLGEEVGAQFTIVTNPKTQGIPGGIESAGLPVAPRAPGAAQDLGWTSDATRGTAAKASLTELAAKDGLIIEGVRLEPTRATVRLLNPRYGAVSQAIGRTARAMTRALPASIEEFVIVPVVDGMPMSAVVMRRSDLERLEHEAADEMLARTSIVDAYGRAPRPDPGTYPKFEWSIAPYLQLSVFDPDNPVRADSGVRASAKVEITPNLILSGSVTKKVGGNLDTVTRRDKSNLPRVRTDQSLYSSQGDPAIEYLQFALYGRPAPNLYSRVTVGYLEQMYGGASAELLWKPVGSRLALGAEVNYVQRREFDQLFGFQDMVTTDPVTGIQREIPNFNGHVSAYYDIGNGFHGQLDVGRYLAGDYGATVTLDREFANGWKVGAYATFTDASFEDFGEGSFDKGIRVTIPLSPFLGTPSRKDNAINIQSLSRDGGARLNVRGRLYDKVRDYHEPEAVKSWGRFWR</sequence>
<feature type="signal peptide" evidence="1">
    <location>
        <begin position="1"/>
        <end position="30"/>
    </location>
</feature>
<gene>
    <name evidence="2" type="ORF">AVJ23_17050</name>
</gene>